<accession>A0ABT6NKJ9</accession>
<evidence type="ECO:0000313" key="1">
    <source>
        <dbReference type="EMBL" id="MDI1428841.1"/>
    </source>
</evidence>
<gene>
    <name evidence="1" type="ORF">QHF89_05025</name>
</gene>
<dbReference type="Proteomes" id="UP001160301">
    <property type="component" value="Unassembled WGS sequence"/>
</dbReference>
<reference evidence="1 2" key="1">
    <citation type="submission" date="2023-04" db="EMBL/GenBank/DDBJ databases">
        <title>The genome sequence of Polyangium sorediatum DSM14670.</title>
        <authorList>
            <person name="Zhang X."/>
        </authorList>
    </citation>
    <scope>NUCLEOTIDE SEQUENCE [LARGE SCALE GENOMIC DNA]</scope>
    <source>
        <strain evidence="1 2">DSM 14670</strain>
    </source>
</reference>
<protein>
    <submittedName>
        <fullName evidence="1">VOC family protein</fullName>
    </submittedName>
</protein>
<sequence length="55" mass="6099">MSVDKPMATLLVNIDVDDLDRAIHFYTGAFDLRIGRRFGGAGVESWARTPRSICS</sequence>
<dbReference type="CDD" id="cd06587">
    <property type="entry name" value="VOC"/>
    <property type="match status" value="1"/>
</dbReference>
<dbReference type="EMBL" id="JARZHI010000003">
    <property type="protein sequence ID" value="MDI1428841.1"/>
    <property type="molecule type" value="Genomic_DNA"/>
</dbReference>
<dbReference type="SUPFAM" id="SSF54593">
    <property type="entry name" value="Glyoxalase/Bleomycin resistance protein/Dihydroxybiphenyl dioxygenase"/>
    <property type="match status" value="1"/>
</dbReference>
<comment type="caution">
    <text evidence="1">The sequence shown here is derived from an EMBL/GenBank/DDBJ whole genome shotgun (WGS) entry which is preliminary data.</text>
</comment>
<dbReference type="InterPro" id="IPR029068">
    <property type="entry name" value="Glyas_Bleomycin-R_OHBP_Dase"/>
</dbReference>
<evidence type="ECO:0000313" key="2">
    <source>
        <dbReference type="Proteomes" id="UP001160301"/>
    </source>
</evidence>
<proteinExistence type="predicted"/>
<organism evidence="1 2">
    <name type="scientific">Polyangium sorediatum</name>
    <dbReference type="NCBI Taxonomy" id="889274"/>
    <lineage>
        <taxon>Bacteria</taxon>
        <taxon>Pseudomonadati</taxon>
        <taxon>Myxococcota</taxon>
        <taxon>Polyangia</taxon>
        <taxon>Polyangiales</taxon>
        <taxon>Polyangiaceae</taxon>
        <taxon>Polyangium</taxon>
    </lineage>
</organism>
<name>A0ABT6NKJ9_9BACT</name>
<keyword evidence="2" id="KW-1185">Reference proteome</keyword>
<dbReference type="Gene3D" id="3.10.180.10">
    <property type="entry name" value="2,3-Dihydroxybiphenyl 1,2-Dioxygenase, domain 1"/>
    <property type="match status" value="1"/>
</dbReference>